<comment type="caution">
    <text evidence="2">The sequence shown here is derived from an EMBL/GenBank/DDBJ whole genome shotgun (WGS) entry which is preliminary data.</text>
</comment>
<protein>
    <submittedName>
        <fullName evidence="2">Uncharacterized protein</fullName>
    </submittedName>
</protein>
<reference evidence="2" key="1">
    <citation type="submission" date="2018-11" db="EMBL/GenBank/DDBJ databases">
        <authorList>
            <consortium name="Pathogen Informatics"/>
        </authorList>
    </citation>
    <scope>NUCLEOTIDE SEQUENCE</scope>
</reference>
<organism evidence="2 3">
    <name type="scientific">Protopolystoma xenopodis</name>
    <dbReference type="NCBI Taxonomy" id="117903"/>
    <lineage>
        <taxon>Eukaryota</taxon>
        <taxon>Metazoa</taxon>
        <taxon>Spiralia</taxon>
        <taxon>Lophotrochozoa</taxon>
        <taxon>Platyhelminthes</taxon>
        <taxon>Monogenea</taxon>
        <taxon>Polyopisthocotylea</taxon>
        <taxon>Polystomatidea</taxon>
        <taxon>Polystomatidae</taxon>
        <taxon>Protopolystoma</taxon>
    </lineage>
</organism>
<dbReference type="Proteomes" id="UP000784294">
    <property type="component" value="Unassembled WGS sequence"/>
</dbReference>
<keyword evidence="3" id="KW-1185">Reference proteome</keyword>
<feature type="compositionally biased region" description="Basic and acidic residues" evidence="1">
    <location>
        <begin position="79"/>
        <end position="102"/>
    </location>
</feature>
<name>A0A448WL76_9PLAT</name>
<feature type="region of interest" description="Disordered" evidence="1">
    <location>
        <begin position="59"/>
        <end position="102"/>
    </location>
</feature>
<evidence type="ECO:0000313" key="3">
    <source>
        <dbReference type="Proteomes" id="UP000784294"/>
    </source>
</evidence>
<gene>
    <name evidence="2" type="ORF">PXEA_LOCUS8045</name>
</gene>
<dbReference type="AlphaFoldDB" id="A0A448WL76"/>
<evidence type="ECO:0000313" key="2">
    <source>
        <dbReference type="EMBL" id="VEL14605.1"/>
    </source>
</evidence>
<feature type="compositionally biased region" description="Polar residues" evidence="1">
    <location>
        <begin position="59"/>
        <end position="77"/>
    </location>
</feature>
<evidence type="ECO:0000256" key="1">
    <source>
        <dbReference type="SAM" id="MobiDB-lite"/>
    </source>
</evidence>
<proteinExistence type="predicted"/>
<accession>A0A448WL76</accession>
<dbReference type="EMBL" id="CAAALY010021720">
    <property type="protein sequence ID" value="VEL14605.1"/>
    <property type="molecule type" value="Genomic_DNA"/>
</dbReference>
<sequence>MQTYFRSLLKHFTRTLCGPLGGLFFSAFSLIDSVPDSETKLSSENVVFCLLEHSTLFNSNDKPPQNHELTSLDTTPGGQHDDIGCFERGLETDNGTKTKDVPPDCHVFREPAEIDQYSVQLTLDPLSRCV</sequence>